<evidence type="ECO:0000259" key="15">
    <source>
        <dbReference type="PROSITE" id="PS50109"/>
    </source>
</evidence>
<dbReference type="InterPro" id="IPR003594">
    <property type="entry name" value="HATPase_dom"/>
</dbReference>
<dbReference type="InterPro" id="IPR050482">
    <property type="entry name" value="Sensor_HK_TwoCompSys"/>
</dbReference>
<keyword evidence="4" id="KW-1003">Cell membrane</keyword>
<dbReference type="CDD" id="cd16917">
    <property type="entry name" value="HATPase_UhpB-NarQ-NarX-like"/>
    <property type="match status" value="1"/>
</dbReference>
<keyword evidence="12" id="KW-0902">Two-component regulatory system</keyword>
<dbReference type="SUPFAM" id="SSF55874">
    <property type="entry name" value="ATPase domain of HSP90 chaperone/DNA topoisomerase II/histidine kinase"/>
    <property type="match status" value="1"/>
</dbReference>
<proteinExistence type="predicted"/>
<dbReference type="InterPro" id="IPR005467">
    <property type="entry name" value="His_kinase_dom"/>
</dbReference>
<keyword evidence="8" id="KW-0547">Nucleotide-binding</keyword>
<evidence type="ECO:0000256" key="4">
    <source>
        <dbReference type="ARBA" id="ARBA00022475"/>
    </source>
</evidence>
<dbReference type="GO" id="GO:0005886">
    <property type="term" value="C:plasma membrane"/>
    <property type="evidence" value="ECO:0007669"/>
    <property type="project" value="UniProtKB-SubCell"/>
</dbReference>
<keyword evidence="18" id="KW-1185">Reference proteome</keyword>
<evidence type="ECO:0000256" key="2">
    <source>
        <dbReference type="ARBA" id="ARBA00004651"/>
    </source>
</evidence>
<comment type="caution">
    <text evidence="17">The sequence shown here is derived from an EMBL/GenBank/DDBJ whole genome shotgun (WGS) entry which is preliminary data.</text>
</comment>
<dbReference type="Pfam" id="PF02518">
    <property type="entry name" value="HATPase_c"/>
    <property type="match status" value="1"/>
</dbReference>
<dbReference type="RefSeq" id="WP_066240554.1">
    <property type="nucleotide sequence ID" value="NZ_LSGP01000017.1"/>
</dbReference>
<dbReference type="CDD" id="cd06225">
    <property type="entry name" value="HAMP"/>
    <property type="match status" value="1"/>
</dbReference>
<dbReference type="InterPro" id="IPR011712">
    <property type="entry name" value="Sig_transdc_His_kin_sub3_dim/P"/>
</dbReference>
<evidence type="ECO:0000256" key="9">
    <source>
        <dbReference type="ARBA" id="ARBA00022777"/>
    </source>
</evidence>
<reference evidence="17 18" key="1">
    <citation type="submission" date="2016-02" db="EMBL/GenBank/DDBJ databases">
        <title>Anaerosporomusa subterraneum gen. nov., sp. nov., a spore-forming obligate anaerobe isolated from saprolite.</title>
        <authorList>
            <person name="Choi J.K."/>
            <person name="Shah M."/>
            <person name="Yee N."/>
        </authorList>
    </citation>
    <scope>NUCLEOTIDE SEQUENCE [LARGE SCALE GENOMIC DNA]</scope>
    <source>
        <strain evidence="17 18">RU4</strain>
    </source>
</reference>
<evidence type="ECO:0000256" key="1">
    <source>
        <dbReference type="ARBA" id="ARBA00000085"/>
    </source>
</evidence>
<evidence type="ECO:0000313" key="18">
    <source>
        <dbReference type="Proteomes" id="UP000076268"/>
    </source>
</evidence>
<dbReference type="STRING" id="1794912.AXX12_05815"/>
<accession>A0A154BPS7</accession>
<dbReference type="PROSITE" id="PS50885">
    <property type="entry name" value="HAMP"/>
    <property type="match status" value="1"/>
</dbReference>
<evidence type="ECO:0000256" key="10">
    <source>
        <dbReference type="ARBA" id="ARBA00022840"/>
    </source>
</evidence>
<evidence type="ECO:0000256" key="5">
    <source>
        <dbReference type="ARBA" id="ARBA00022553"/>
    </source>
</evidence>
<evidence type="ECO:0000256" key="7">
    <source>
        <dbReference type="ARBA" id="ARBA00022692"/>
    </source>
</evidence>
<dbReference type="EC" id="2.7.13.3" evidence="3"/>
<dbReference type="InterPro" id="IPR033463">
    <property type="entry name" value="sCache_3"/>
</dbReference>
<feature type="transmembrane region" description="Helical" evidence="14">
    <location>
        <begin position="167"/>
        <end position="187"/>
    </location>
</feature>
<dbReference type="SUPFAM" id="SSF158472">
    <property type="entry name" value="HAMP domain-like"/>
    <property type="match status" value="1"/>
</dbReference>
<evidence type="ECO:0000256" key="11">
    <source>
        <dbReference type="ARBA" id="ARBA00022989"/>
    </source>
</evidence>
<evidence type="ECO:0000256" key="13">
    <source>
        <dbReference type="ARBA" id="ARBA00023136"/>
    </source>
</evidence>
<dbReference type="GO" id="GO:0005524">
    <property type="term" value="F:ATP binding"/>
    <property type="evidence" value="ECO:0007669"/>
    <property type="project" value="UniProtKB-KW"/>
</dbReference>
<feature type="transmembrane region" description="Helical" evidence="14">
    <location>
        <begin position="13"/>
        <end position="33"/>
    </location>
</feature>
<dbReference type="SMART" id="SM00304">
    <property type="entry name" value="HAMP"/>
    <property type="match status" value="1"/>
</dbReference>
<keyword evidence="9" id="KW-0418">Kinase</keyword>
<dbReference type="Pfam" id="PF17203">
    <property type="entry name" value="sCache_3_2"/>
    <property type="match status" value="1"/>
</dbReference>
<dbReference type="InterPro" id="IPR036890">
    <property type="entry name" value="HATPase_C_sf"/>
</dbReference>
<keyword evidence="13 14" id="KW-0472">Membrane</keyword>
<dbReference type="GO" id="GO:0046983">
    <property type="term" value="F:protein dimerization activity"/>
    <property type="evidence" value="ECO:0007669"/>
    <property type="project" value="InterPro"/>
</dbReference>
<feature type="domain" description="HAMP" evidence="16">
    <location>
        <begin position="188"/>
        <end position="240"/>
    </location>
</feature>
<dbReference type="SMART" id="SM00387">
    <property type="entry name" value="HATPase_c"/>
    <property type="match status" value="1"/>
</dbReference>
<evidence type="ECO:0000256" key="12">
    <source>
        <dbReference type="ARBA" id="ARBA00023012"/>
    </source>
</evidence>
<dbReference type="Gene3D" id="1.20.5.1930">
    <property type="match status" value="1"/>
</dbReference>
<dbReference type="InterPro" id="IPR003660">
    <property type="entry name" value="HAMP_dom"/>
</dbReference>
<name>A0A154BPS7_ANASB</name>
<keyword evidence="10" id="KW-0067">ATP-binding</keyword>
<dbReference type="Gene3D" id="3.30.565.10">
    <property type="entry name" value="Histidine kinase-like ATPase, C-terminal domain"/>
    <property type="match status" value="1"/>
</dbReference>
<evidence type="ECO:0000256" key="3">
    <source>
        <dbReference type="ARBA" id="ARBA00012438"/>
    </source>
</evidence>
<dbReference type="PROSITE" id="PS50109">
    <property type="entry name" value="HIS_KIN"/>
    <property type="match status" value="1"/>
</dbReference>
<protein>
    <recommendedName>
        <fullName evidence="3">histidine kinase</fullName>
        <ecNumber evidence="3">2.7.13.3</ecNumber>
    </recommendedName>
</protein>
<keyword evidence="5" id="KW-0597">Phosphoprotein</keyword>
<dbReference type="Pfam" id="PF00672">
    <property type="entry name" value="HAMP"/>
    <property type="match status" value="1"/>
</dbReference>
<comment type="catalytic activity">
    <reaction evidence="1">
        <text>ATP + protein L-histidine = ADP + protein N-phospho-L-histidine.</text>
        <dbReference type="EC" id="2.7.13.3"/>
    </reaction>
</comment>
<dbReference type="PIRSF" id="PIRSF037433">
    <property type="entry name" value="STHK_STH3221_prd"/>
    <property type="match status" value="1"/>
</dbReference>
<dbReference type="Gene3D" id="6.10.340.10">
    <property type="match status" value="1"/>
</dbReference>
<sequence>MKNFSRLTLYHKILLLALSMLALLGILLGLLLWNSLYDLTGQQLDQRGMEVTRHIASLSADHVLTDSRYSLHELISETRKNNTDVSYVVVQDAKQGVLAHTFSQGVPRGLMQANPGIGSSVSIVRLNTSEGMVRDILAPIEQGEVGYVRVGLLEDPMRGQIAAHLRNLILATLAVCLLAALLAANLASRIASPITQLALSADQISRGQLNVQVPARSHDEVGLLAKAFGQMAQSLSRTNVERDRLLTELARKERLRKVLLNKVLSAQEDERKRISRELHDETGQALTSLLVSMRMLADRTTDAQQREILLGARDLAANTLRDIRDLAVELRPPVLDDLGLLPAVRKYLTQFEQRHGILVSFTAIDGRVHGPTAMALYRILQEGLTNIIRHADAQSVEITIDIRENHIELIISDDGKGFIVKSLDHTRKDNRLGLYGMRERAALLGGTLTISSAPQKGTVITVVVPNPREE</sequence>
<dbReference type="GO" id="GO:0000155">
    <property type="term" value="F:phosphorelay sensor kinase activity"/>
    <property type="evidence" value="ECO:0007669"/>
    <property type="project" value="InterPro"/>
</dbReference>
<evidence type="ECO:0000313" key="17">
    <source>
        <dbReference type="EMBL" id="KYZ75957.1"/>
    </source>
</evidence>
<evidence type="ECO:0000256" key="6">
    <source>
        <dbReference type="ARBA" id="ARBA00022679"/>
    </source>
</evidence>
<dbReference type="Proteomes" id="UP000076268">
    <property type="component" value="Unassembled WGS sequence"/>
</dbReference>
<organism evidence="17 18">
    <name type="scientific">Anaerosporomusa subterranea</name>
    <dbReference type="NCBI Taxonomy" id="1794912"/>
    <lineage>
        <taxon>Bacteria</taxon>
        <taxon>Bacillati</taxon>
        <taxon>Bacillota</taxon>
        <taxon>Negativicutes</taxon>
        <taxon>Acetonemataceae</taxon>
        <taxon>Anaerosporomusa</taxon>
    </lineage>
</organism>
<evidence type="ECO:0000256" key="8">
    <source>
        <dbReference type="ARBA" id="ARBA00022741"/>
    </source>
</evidence>
<dbReference type="OrthoDB" id="9781904at2"/>
<keyword evidence="11 14" id="KW-1133">Transmembrane helix</keyword>
<dbReference type="PANTHER" id="PTHR24421">
    <property type="entry name" value="NITRATE/NITRITE SENSOR PROTEIN NARX-RELATED"/>
    <property type="match status" value="1"/>
</dbReference>
<dbReference type="AlphaFoldDB" id="A0A154BPS7"/>
<keyword evidence="6" id="KW-0808">Transferase</keyword>
<comment type="subcellular location">
    <subcellularLocation>
        <location evidence="2">Cell membrane</location>
        <topology evidence="2">Multi-pass membrane protein</topology>
    </subcellularLocation>
</comment>
<dbReference type="PANTHER" id="PTHR24421:SF10">
    <property type="entry name" value="NITRATE_NITRITE SENSOR PROTEIN NARQ"/>
    <property type="match status" value="1"/>
</dbReference>
<dbReference type="Pfam" id="PF07730">
    <property type="entry name" value="HisKA_3"/>
    <property type="match status" value="1"/>
</dbReference>
<dbReference type="EMBL" id="LSGP01000017">
    <property type="protein sequence ID" value="KYZ75957.1"/>
    <property type="molecule type" value="Genomic_DNA"/>
</dbReference>
<evidence type="ECO:0000259" key="16">
    <source>
        <dbReference type="PROSITE" id="PS50885"/>
    </source>
</evidence>
<gene>
    <name evidence="17" type="ORF">AXX12_05815</name>
</gene>
<evidence type="ECO:0000256" key="14">
    <source>
        <dbReference type="SAM" id="Phobius"/>
    </source>
</evidence>
<dbReference type="InterPro" id="IPR017204">
    <property type="entry name" value="Sig_transdc_His_kin_STH3221"/>
</dbReference>
<feature type="domain" description="Histidine kinase" evidence="15">
    <location>
        <begin position="376"/>
        <end position="468"/>
    </location>
</feature>
<keyword evidence="7 14" id="KW-0812">Transmembrane</keyword>